<accession>A0A543BJ89</accession>
<dbReference type="InterPro" id="IPR010093">
    <property type="entry name" value="SinI_DNA-bd"/>
</dbReference>
<protein>
    <submittedName>
        <fullName evidence="3">Excisionase family DNA binding protein</fullName>
    </submittedName>
</protein>
<evidence type="ECO:0000256" key="1">
    <source>
        <dbReference type="SAM" id="MobiDB-lite"/>
    </source>
</evidence>
<dbReference type="NCBIfam" id="TIGR01764">
    <property type="entry name" value="excise"/>
    <property type="match status" value="1"/>
</dbReference>
<dbReference type="Pfam" id="PF12728">
    <property type="entry name" value="HTH_17"/>
    <property type="match status" value="1"/>
</dbReference>
<sequence length="136" mass="15006">MHRHPELYITPSGDVLVPPEIARILWRQAGVEAFRDRTRDSISGTELAAVLEALRQSGERWASRAVPNSGTNSTEPGTSMPQSLSTTEVANHLGITPRAVTKAIHAGRLPATRTGRRWTIDREDLALHQATRTEHI</sequence>
<name>A0A543BJ89_9MICO</name>
<evidence type="ECO:0000313" key="4">
    <source>
        <dbReference type="Proteomes" id="UP000317209"/>
    </source>
</evidence>
<reference evidence="3 4" key="1">
    <citation type="submission" date="2019-06" db="EMBL/GenBank/DDBJ databases">
        <title>Sequencing the genomes of 1000 actinobacteria strains.</title>
        <authorList>
            <person name="Klenk H.-P."/>
        </authorList>
    </citation>
    <scope>NUCLEOTIDE SEQUENCE [LARGE SCALE GENOMIC DNA]</scope>
    <source>
        <strain evidence="3 4">DSM 20169</strain>
    </source>
</reference>
<dbReference type="AlphaFoldDB" id="A0A543BJ89"/>
<organism evidence="3 4">
    <name type="scientific">Microbacterium saperdae</name>
    <dbReference type="NCBI Taxonomy" id="69368"/>
    <lineage>
        <taxon>Bacteria</taxon>
        <taxon>Bacillati</taxon>
        <taxon>Actinomycetota</taxon>
        <taxon>Actinomycetes</taxon>
        <taxon>Micrococcales</taxon>
        <taxon>Microbacteriaceae</taxon>
        <taxon>Microbacterium</taxon>
    </lineage>
</organism>
<dbReference type="SUPFAM" id="SSF46955">
    <property type="entry name" value="Putative DNA-binding domain"/>
    <property type="match status" value="1"/>
</dbReference>
<dbReference type="InterPro" id="IPR009061">
    <property type="entry name" value="DNA-bd_dom_put_sf"/>
</dbReference>
<dbReference type="EMBL" id="VFOX01000001">
    <property type="protein sequence ID" value="TQL84894.1"/>
    <property type="molecule type" value="Genomic_DNA"/>
</dbReference>
<gene>
    <name evidence="3" type="ORF">FB560_0487</name>
</gene>
<feature type="domain" description="Helix-turn-helix" evidence="2">
    <location>
        <begin position="84"/>
        <end position="127"/>
    </location>
</feature>
<proteinExistence type="predicted"/>
<evidence type="ECO:0000259" key="2">
    <source>
        <dbReference type="Pfam" id="PF12728"/>
    </source>
</evidence>
<feature type="compositionally biased region" description="Polar residues" evidence="1">
    <location>
        <begin position="66"/>
        <end position="85"/>
    </location>
</feature>
<dbReference type="GO" id="GO:0003677">
    <property type="term" value="F:DNA binding"/>
    <property type="evidence" value="ECO:0007669"/>
    <property type="project" value="InterPro"/>
</dbReference>
<dbReference type="Proteomes" id="UP000317209">
    <property type="component" value="Unassembled WGS sequence"/>
</dbReference>
<evidence type="ECO:0000313" key="3">
    <source>
        <dbReference type="EMBL" id="TQL84894.1"/>
    </source>
</evidence>
<dbReference type="InterPro" id="IPR041657">
    <property type="entry name" value="HTH_17"/>
</dbReference>
<comment type="caution">
    <text evidence="3">The sequence shown here is derived from an EMBL/GenBank/DDBJ whole genome shotgun (WGS) entry which is preliminary data.</text>
</comment>
<keyword evidence="4" id="KW-1185">Reference proteome</keyword>
<feature type="region of interest" description="Disordered" evidence="1">
    <location>
        <begin position="61"/>
        <end position="85"/>
    </location>
</feature>